<gene>
    <name evidence="2" type="ORF">CUT44_29810</name>
</gene>
<evidence type="ECO:0000259" key="1">
    <source>
        <dbReference type="SMART" id="SM00835"/>
    </source>
</evidence>
<evidence type="ECO:0000313" key="2">
    <source>
        <dbReference type="EMBL" id="PJE94428.1"/>
    </source>
</evidence>
<dbReference type="AlphaFoldDB" id="A0A2M8LR47"/>
<reference evidence="2 3" key="1">
    <citation type="submission" date="2017-11" db="EMBL/GenBank/DDBJ databases">
        <title>Streptomyces carmine sp. nov., a novel actinomycete isolated from Sophora alopecuroides in Xinjiang, China.</title>
        <authorList>
            <person name="Wang Y."/>
            <person name="Luo X."/>
            <person name="Wan C."/>
            <person name="Zhang L."/>
        </authorList>
    </citation>
    <scope>NUCLEOTIDE SEQUENCE [LARGE SCALE GENOMIC DNA]</scope>
    <source>
        <strain evidence="2 3">TRM SA0054</strain>
    </source>
</reference>
<sequence length="170" mass="18677">MSLHEMDSQQHVRVSHVPAGGGPAYWVYSDLDTFKATGEDTGDTLTVVETVILPHAGPPPHIHHRENEFFYVLEGEMEVLDRDRKFPVGPGDFVNMPQGTLHAFRNSGDTDARILLLFAPAGFEKYLTEAGEAVAEHNRNAPTGETDLADAHRIAPRHGLEFGDAPPGVW</sequence>
<proteinExistence type="predicted"/>
<dbReference type="InterPro" id="IPR013096">
    <property type="entry name" value="Cupin_2"/>
</dbReference>
<evidence type="ECO:0000313" key="3">
    <source>
        <dbReference type="Proteomes" id="UP000230407"/>
    </source>
</evidence>
<dbReference type="InterPro" id="IPR006045">
    <property type="entry name" value="Cupin_1"/>
</dbReference>
<name>A0A2M8LR47_9ACTN</name>
<accession>A0A2M8LR47</accession>
<dbReference type="RefSeq" id="WP_100205037.1">
    <property type="nucleotide sequence ID" value="NZ_PGGW01000069.1"/>
</dbReference>
<dbReference type="InterPro" id="IPR014710">
    <property type="entry name" value="RmlC-like_jellyroll"/>
</dbReference>
<dbReference type="Pfam" id="PF07883">
    <property type="entry name" value="Cupin_2"/>
    <property type="match status" value="1"/>
</dbReference>
<dbReference type="EMBL" id="PGGW01000069">
    <property type="protein sequence ID" value="PJE94428.1"/>
    <property type="molecule type" value="Genomic_DNA"/>
</dbReference>
<comment type="caution">
    <text evidence="2">The sequence shown here is derived from an EMBL/GenBank/DDBJ whole genome shotgun (WGS) entry which is preliminary data.</text>
</comment>
<dbReference type="SMART" id="SM00835">
    <property type="entry name" value="Cupin_1"/>
    <property type="match status" value="1"/>
</dbReference>
<keyword evidence="3" id="KW-1185">Reference proteome</keyword>
<dbReference type="InterPro" id="IPR011051">
    <property type="entry name" value="RmlC_Cupin_sf"/>
</dbReference>
<dbReference type="PANTHER" id="PTHR36440:SF1">
    <property type="entry name" value="PUTATIVE (AFU_ORTHOLOGUE AFUA_8G07350)-RELATED"/>
    <property type="match status" value="1"/>
</dbReference>
<protein>
    <submittedName>
        <fullName evidence="2">Cupin domain-containing protein</fullName>
    </submittedName>
</protein>
<dbReference type="SUPFAM" id="SSF51182">
    <property type="entry name" value="RmlC-like cupins"/>
    <property type="match status" value="1"/>
</dbReference>
<dbReference type="Proteomes" id="UP000230407">
    <property type="component" value="Unassembled WGS sequence"/>
</dbReference>
<dbReference type="InterPro" id="IPR053146">
    <property type="entry name" value="QDO-like"/>
</dbReference>
<organism evidence="2 3">
    <name type="scientific">Streptomyces carminius</name>
    <dbReference type="NCBI Taxonomy" id="2665496"/>
    <lineage>
        <taxon>Bacteria</taxon>
        <taxon>Bacillati</taxon>
        <taxon>Actinomycetota</taxon>
        <taxon>Actinomycetes</taxon>
        <taxon>Kitasatosporales</taxon>
        <taxon>Streptomycetaceae</taxon>
        <taxon>Streptomyces</taxon>
    </lineage>
</organism>
<feature type="domain" description="Cupin type-1" evidence="1">
    <location>
        <begin position="4"/>
        <end position="147"/>
    </location>
</feature>
<dbReference type="PANTHER" id="PTHR36440">
    <property type="entry name" value="PUTATIVE (AFU_ORTHOLOGUE AFUA_8G07350)-RELATED"/>
    <property type="match status" value="1"/>
</dbReference>
<dbReference type="Gene3D" id="2.60.120.10">
    <property type="entry name" value="Jelly Rolls"/>
    <property type="match status" value="1"/>
</dbReference>